<dbReference type="InterPro" id="IPR011987">
    <property type="entry name" value="ATPase_V1-cplx_hsu_C"/>
</dbReference>
<organism evidence="7 8">
    <name type="scientific">Polarella glacialis</name>
    <name type="common">Dinoflagellate</name>
    <dbReference type="NCBI Taxonomy" id="89957"/>
    <lineage>
        <taxon>Eukaryota</taxon>
        <taxon>Sar</taxon>
        <taxon>Alveolata</taxon>
        <taxon>Dinophyceae</taxon>
        <taxon>Suessiales</taxon>
        <taxon>Suessiaceae</taxon>
        <taxon>Polarella</taxon>
    </lineage>
</organism>
<dbReference type="SUPFAM" id="SSF48371">
    <property type="entry name" value="ARM repeat"/>
    <property type="match status" value="1"/>
</dbReference>
<dbReference type="AlphaFoldDB" id="A0A813KK52"/>
<evidence type="ECO:0000256" key="4">
    <source>
        <dbReference type="ARBA" id="ARBA00023065"/>
    </source>
</evidence>
<dbReference type="Gene3D" id="1.25.40.150">
    <property type="entry name" value="V-type ATPase, subunit H, C-terminal domain"/>
    <property type="match status" value="1"/>
</dbReference>
<sequence>MAEAAGLLEKYTIADGSDLVKAAETHKMILAFKPDWDSYEATKGCAHIMKLIEADAPAIKNKSLILGHISVLGACMTAMSMQDSKPVQWLLTFFYDLLREDSTSYSIFEEGAKIGVSIHKPLVALLGKQGVDGYSADKAAWLLTAVMSHLPRSFSKDDVKGLLAILLDSESPCTELGVLEALTNLLKTDVFRTEVWNQPGVLDRIFSIDPKSAPSPYLYKCVFAIWMLSYDPEVTKTLKAHKVIIKLREILTYSRVEKVIRLCLTVLRNFLTNKGLCEDIVEEGILEAVQQLEFEKWRDTELYEEIREVAGQISLEVSEMSNFDRYERELQTGHLAWGFIHSSPFWAQNALKFESNNFRALKLLAGLLLSPLTDATTLAVACHDLGEFVTSHPLGKKQVAQLQVKERVMELMSSTDGSYREVRREALLCCQKMMLNKWQDMDKP</sequence>
<name>A0A813KK52_POLGL</name>
<dbReference type="InterPro" id="IPR038497">
    <property type="entry name" value="ATPase_V1-cplx_hsu_C_sf"/>
</dbReference>
<dbReference type="GO" id="GO:0046961">
    <property type="term" value="F:proton-transporting ATPase activity, rotational mechanism"/>
    <property type="evidence" value="ECO:0007669"/>
    <property type="project" value="UniProtKB-UniRule"/>
</dbReference>
<keyword evidence="3 5" id="KW-0375">Hydrogen ion transport</keyword>
<keyword evidence="2 5" id="KW-0813">Transport</keyword>
<dbReference type="InterPro" id="IPR004908">
    <property type="entry name" value="ATPase_V1-cplx_hsu"/>
</dbReference>
<feature type="domain" description="ATPase V1 complex subunit H C-terminal" evidence="6">
    <location>
        <begin position="319"/>
        <end position="438"/>
    </location>
</feature>
<accession>A0A813KK52</accession>
<evidence type="ECO:0000259" key="6">
    <source>
        <dbReference type="Pfam" id="PF11698"/>
    </source>
</evidence>
<proteinExistence type="inferred from homology"/>
<dbReference type="GO" id="GO:0000221">
    <property type="term" value="C:vacuolar proton-transporting V-type ATPase, V1 domain"/>
    <property type="evidence" value="ECO:0007669"/>
    <property type="project" value="UniProtKB-UniRule"/>
</dbReference>
<evidence type="ECO:0000313" key="7">
    <source>
        <dbReference type="EMBL" id="CAE8709250.1"/>
    </source>
</evidence>
<dbReference type="InterPro" id="IPR011989">
    <property type="entry name" value="ARM-like"/>
</dbReference>
<dbReference type="InterPro" id="IPR016024">
    <property type="entry name" value="ARM-type_fold"/>
</dbReference>
<dbReference type="Pfam" id="PF11698">
    <property type="entry name" value="V-ATPase_H_C"/>
    <property type="match status" value="1"/>
</dbReference>
<evidence type="ECO:0000256" key="2">
    <source>
        <dbReference type="ARBA" id="ARBA00022448"/>
    </source>
</evidence>
<keyword evidence="4 5" id="KW-0406">Ion transport</keyword>
<evidence type="ECO:0000256" key="1">
    <source>
        <dbReference type="ARBA" id="ARBA00008613"/>
    </source>
</evidence>
<evidence type="ECO:0000313" key="8">
    <source>
        <dbReference type="Proteomes" id="UP000626109"/>
    </source>
</evidence>
<dbReference type="Gene3D" id="1.25.10.10">
    <property type="entry name" value="Leucine-rich Repeat Variant"/>
    <property type="match status" value="1"/>
</dbReference>
<dbReference type="PANTHER" id="PTHR10698">
    <property type="entry name" value="V-TYPE PROTON ATPASE SUBUNIT H"/>
    <property type="match status" value="1"/>
</dbReference>
<gene>
    <name evidence="7" type="ORF">PGLA2088_LOCUS35352</name>
</gene>
<protein>
    <recommendedName>
        <fullName evidence="5">V-type proton ATPase subunit H</fullName>
    </recommendedName>
</protein>
<comment type="function">
    <text evidence="5">Subunit of the V1 complex of vacuolar(H+)-ATPase (V-ATPase), a multisubunit enzyme composed of a peripheral complex (V1) that hydrolyzes ATP and a membrane integral complex (V0) that translocates protons. V-ATPase is responsible for acidifying and maintaining the pH of intracellular compartments.</text>
</comment>
<comment type="similarity">
    <text evidence="1 5">Belongs to the V-ATPase H subunit family.</text>
</comment>
<dbReference type="PANTHER" id="PTHR10698:SF0">
    <property type="entry name" value="V-TYPE PROTON ATPASE SUBUNIT H"/>
    <property type="match status" value="1"/>
</dbReference>
<dbReference type="Proteomes" id="UP000626109">
    <property type="component" value="Unassembled WGS sequence"/>
</dbReference>
<evidence type="ECO:0000256" key="3">
    <source>
        <dbReference type="ARBA" id="ARBA00022781"/>
    </source>
</evidence>
<dbReference type="PIRSF" id="PIRSF032184">
    <property type="entry name" value="ATPase_V1_H"/>
    <property type="match status" value="1"/>
</dbReference>
<dbReference type="Pfam" id="PF03224">
    <property type="entry name" value="V-ATPase_H_N"/>
    <property type="match status" value="1"/>
</dbReference>
<reference evidence="7" key="1">
    <citation type="submission" date="2021-02" db="EMBL/GenBank/DDBJ databases">
        <authorList>
            <person name="Dougan E. K."/>
            <person name="Rhodes N."/>
            <person name="Thang M."/>
            <person name="Chan C."/>
        </authorList>
    </citation>
    <scope>NUCLEOTIDE SEQUENCE</scope>
</reference>
<dbReference type="EMBL" id="CAJNNW010031820">
    <property type="protein sequence ID" value="CAE8709250.1"/>
    <property type="molecule type" value="Genomic_DNA"/>
</dbReference>
<comment type="caution">
    <text evidence="7">The sequence shown here is derived from an EMBL/GenBank/DDBJ whole genome shotgun (WGS) entry which is preliminary data.</text>
</comment>
<comment type="subunit">
    <text evidence="5">V-ATPase is a heteromultimeric enzyme made up of two complexes: the ATP-hydrolytic V1 complex and the proton translocation V0 complex.</text>
</comment>
<evidence type="ECO:0000256" key="5">
    <source>
        <dbReference type="PIRNR" id="PIRNR032184"/>
    </source>
</evidence>